<feature type="region of interest" description="Disordered" evidence="8">
    <location>
        <begin position="298"/>
        <end position="377"/>
    </location>
</feature>
<name>A0AAD3CLQ6_9STRA</name>
<dbReference type="InterPro" id="IPR014756">
    <property type="entry name" value="Ig_E-set"/>
</dbReference>
<feature type="compositionally biased region" description="Basic residues" evidence="8">
    <location>
        <begin position="1"/>
        <end position="14"/>
    </location>
</feature>
<keyword evidence="2 7" id="KW-0633">Potassium transport</keyword>
<keyword evidence="7 9" id="KW-0812">Transmembrane</keyword>
<dbReference type="SUPFAM" id="SSF81324">
    <property type="entry name" value="Voltage-gated potassium channels"/>
    <property type="match status" value="1"/>
</dbReference>
<evidence type="ECO:0000256" key="3">
    <source>
        <dbReference type="ARBA" id="ARBA00022882"/>
    </source>
</evidence>
<keyword evidence="4 7" id="KW-0630">Potassium</keyword>
<comment type="caution">
    <text evidence="10">The sequence shown here is derived from an EMBL/GenBank/DDBJ whole genome shotgun (WGS) entry which is preliminary data.</text>
</comment>
<keyword evidence="3 7" id="KW-0851">Voltage-gated channel</keyword>
<dbReference type="GO" id="GO:0034765">
    <property type="term" value="P:regulation of monoatomic ion transmembrane transport"/>
    <property type="evidence" value="ECO:0007669"/>
    <property type="project" value="TreeGrafter"/>
</dbReference>
<comment type="subcellular location">
    <subcellularLocation>
        <location evidence="7">Membrane</location>
        <topology evidence="7">Multi-pass membrane protein</topology>
    </subcellularLocation>
</comment>
<protein>
    <submittedName>
        <fullName evidence="10">Uncharacterized protein</fullName>
    </submittedName>
</protein>
<dbReference type="PANTHER" id="PTHR11767">
    <property type="entry name" value="INWARD RECTIFIER POTASSIUM CHANNEL"/>
    <property type="match status" value="1"/>
</dbReference>
<sequence length="608" mass="68096">MGNSKKKKARRAKKGSGPVGNGTDALRNTIAAPEDILALNDRTFASPNFTGDLFRQEVQVRARRERKPMHWAKRVKTRIAAFKMRKQIQQELEIDAAAESRFQNTQREIVDTPVSFEKLPRKQYTVTSKARYNRLLCHIDPDHFSYSPSGAMVKYINWTFKSGFSVVFLSFVVIFLLLVFLFGVIFKYAGEAEPQCIIVAGDSFGSQDASTTLADGFALSWTTFTTVGYGAVYTATGNDHVNQKSCMLVTLLSTAESFIGLLYAGICTAIMFGKIGRIQSHAQVTFSDAVCVEYGQTEDDAQTPSKRNLEDLEPSNDTTKRSMSGMSMEIHETIPEESENYSATEGEYSEDDSDHEESQVIPKSPQVGVRTPNRPPLRKKTQIMCPVIKFQLVNQLSNEAGGEILDANMSVMVRKEKESYPYEPIARFLRVNMEEPTHPYFNRVWHGRHILDADSPLLSVAARKRIRLNGGFWPEDLNNPESVRNHLRFSSVIIIMTGISNISAESVQISKRYYKDDVLIGYDFAPLLYQKEGSEMLRVDMNLINDVIEQSIGSAETLAGDDLSRPTLREHDMRDIITSSHSSKGNSSNSIRSFSSLRPSSATSESSN</sequence>
<accession>A0AAD3CLQ6</accession>
<dbReference type="SUPFAM" id="SSF81296">
    <property type="entry name" value="E set domains"/>
    <property type="match status" value="1"/>
</dbReference>
<dbReference type="Gene3D" id="2.60.40.1400">
    <property type="entry name" value="G protein-activated inward rectifier potassium channel 1"/>
    <property type="match status" value="1"/>
</dbReference>
<dbReference type="GO" id="GO:0005242">
    <property type="term" value="F:inward rectifier potassium channel activity"/>
    <property type="evidence" value="ECO:0007669"/>
    <property type="project" value="InterPro"/>
</dbReference>
<evidence type="ECO:0000256" key="5">
    <source>
        <dbReference type="ARBA" id="ARBA00023065"/>
    </source>
</evidence>
<evidence type="ECO:0000256" key="2">
    <source>
        <dbReference type="ARBA" id="ARBA00022538"/>
    </source>
</evidence>
<keyword evidence="9" id="KW-0472">Membrane</keyword>
<dbReference type="InterPro" id="IPR016449">
    <property type="entry name" value="K_chnl_inward-rec_Kir"/>
</dbReference>
<dbReference type="InterPro" id="IPR013518">
    <property type="entry name" value="K_chnl_inward-rec_Kir_cyto"/>
</dbReference>
<keyword evidence="5 7" id="KW-0406">Ion transport</keyword>
<dbReference type="Proteomes" id="UP001054902">
    <property type="component" value="Unassembled WGS sequence"/>
</dbReference>
<dbReference type="PANTHER" id="PTHR11767:SF102">
    <property type="entry name" value="INWARDLY RECTIFYING POTASSIUM CHANNEL 1, ISOFORM F"/>
    <property type="match status" value="1"/>
</dbReference>
<dbReference type="Gene3D" id="1.10.287.70">
    <property type="match status" value="1"/>
</dbReference>
<feature type="region of interest" description="Disordered" evidence="8">
    <location>
        <begin position="577"/>
        <end position="608"/>
    </location>
</feature>
<comment type="similarity">
    <text evidence="7">Belongs to the inward rectifier-type potassium channel (TC 1.A.2.1) family.</text>
</comment>
<feature type="region of interest" description="Disordered" evidence="8">
    <location>
        <begin position="1"/>
        <end position="26"/>
    </location>
</feature>
<keyword evidence="11" id="KW-1185">Reference proteome</keyword>
<keyword evidence="1 7" id="KW-0813">Transport</keyword>
<evidence type="ECO:0000313" key="11">
    <source>
        <dbReference type="Proteomes" id="UP001054902"/>
    </source>
</evidence>
<dbReference type="GO" id="GO:0005886">
    <property type="term" value="C:plasma membrane"/>
    <property type="evidence" value="ECO:0007669"/>
    <property type="project" value="TreeGrafter"/>
</dbReference>
<evidence type="ECO:0000256" key="9">
    <source>
        <dbReference type="SAM" id="Phobius"/>
    </source>
</evidence>
<keyword evidence="9" id="KW-1133">Transmembrane helix</keyword>
<dbReference type="GO" id="GO:1990573">
    <property type="term" value="P:potassium ion import across plasma membrane"/>
    <property type="evidence" value="ECO:0007669"/>
    <property type="project" value="TreeGrafter"/>
</dbReference>
<proteinExistence type="inferred from homology"/>
<evidence type="ECO:0000313" key="10">
    <source>
        <dbReference type="EMBL" id="GFH48387.1"/>
    </source>
</evidence>
<dbReference type="EMBL" id="BLLK01000027">
    <property type="protein sequence ID" value="GFH48387.1"/>
    <property type="molecule type" value="Genomic_DNA"/>
</dbReference>
<feature type="compositionally biased region" description="Low complexity" evidence="8">
    <location>
        <begin position="579"/>
        <end position="608"/>
    </location>
</feature>
<evidence type="ECO:0000256" key="6">
    <source>
        <dbReference type="ARBA" id="ARBA00023303"/>
    </source>
</evidence>
<evidence type="ECO:0000256" key="8">
    <source>
        <dbReference type="SAM" id="MobiDB-lite"/>
    </source>
</evidence>
<evidence type="ECO:0000256" key="1">
    <source>
        <dbReference type="ARBA" id="ARBA00022448"/>
    </source>
</evidence>
<dbReference type="GO" id="GO:0034702">
    <property type="term" value="C:monoatomic ion channel complex"/>
    <property type="evidence" value="ECO:0007669"/>
    <property type="project" value="UniProtKB-KW"/>
</dbReference>
<evidence type="ECO:0000256" key="7">
    <source>
        <dbReference type="RuleBase" id="RU003822"/>
    </source>
</evidence>
<keyword evidence="6 7" id="KW-0407">Ion channel</keyword>
<feature type="compositionally biased region" description="Polar residues" evidence="8">
    <location>
        <begin position="315"/>
        <end position="325"/>
    </location>
</feature>
<dbReference type="AlphaFoldDB" id="A0AAD3CLQ6"/>
<reference evidence="10 11" key="1">
    <citation type="journal article" date="2021" name="Sci. Rep.">
        <title>The genome of the diatom Chaetoceros tenuissimus carries an ancient integrated fragment of an extant virus.</title>
        <authorList>
            <person name="Hongo Y."/>
            <person name="Kimura K."/>
            <person name="Takaki Y."/>
            <person name="Yoshida Y."/>
            <person name="Baba S."/>
            <person name="Kobayashi G."/>
            <person name="Nagasaki K."/>
            <person name="Hano T."/>
            <person name="Tomaru Y."/>
        </authorList>
    </citation>
    <scope>NUCLEOTIDE SEQUENCE [LARGE SCALE GENOMIC DNA]</scope>
    <source>
        <strain evidence="10 11">NIES-3715</strain>
    </source>
</reference>
<organism evidence="10 11">
    <name type="scientific">Chaetoceros tenuissimus</name>
    <dbReference type="NCBI Taxonomy" id="426638"/>
    <lineage>
        <taxon>Eukaryota</taxon>
        <taxon>Sar</taxon>
        <taxon>Stramenopiles</taxon>
        <taxon>Ochrophyta</taxon>
        <taxon>Bacillariophyta</taxon>
        <taxon>Coscinodiscophyceae</taxon>
        <taxon>Chaetocerotophycidae</taxon>
        <taxon>Chaetocerotales</taxon>
        <taxon>Chaetocerotaceae</taxon>
        <taxon>Chaetoceros</taxon>
    </lineage>
</organism>
<feature type="transmembrane region" description="Helical" evidence="9">
    <location>
        <begin position="164"/>
        <end position="186"/>
    </location>
</feature>
<evidence type="ECO:0000256" key="4">
    <source>
        <dbReference type="ARBA" id="ARBA00022958"/>
    </source>
</evidence>
<gene>
    <name evidence="10" type="ORF">CTEN210_04863</name>
</gene>